<dbReference type="PANTHER" id="PTHR19303:SF73">
    <property type="entry name" value="PROTEIN PDC2"/>
    <property type="match status" value="1"/>
</dbReference>
<dbReference type="EMBL" id="KI282384">
    <property type="protein sequence ID" value="ESA15002.1"/>
    <property type="molecule type" value="Genomic_DNA"/>
</dbReference>
<dbReference type="HOGENOM" id="CLU_987462_0_0_1"/>
<dbReference type="GO" id="GO:0005634">
    <property type="term" value="C:nucleus"/>
    <property type="evidence" value="ECO:0007669"/>
    <property type="project" value="TreeGrafter"/>
</dbReference>
<dbReference type="eggNOG" id="KOG3105">
    <property type="taxonomic scope" value="Eukaryota"/>
</dbReference>
<dbReference type="AlphaFoldDB" id="U9U5S1"/>
<dbReference type="InterPro" id="IPR004875">
    <property type="entry name" value="DDE_SF_endonuclease_dom"/>
</dbReference>
<dbReference type="Gene3D" id="1.10.10.60">
    <property type="entry name" value="Homeodomain-like"/>
    <property type="match status" value="1"/>
</dbReference>
<name>U9U5S1_RHIID</name>
<dbReference type="VEuPathDB" id="FungiDB:RhiirFUN_019744"/>
<dbReference type="PANTHER" id="PTHR19303">
    <property type="entry name" value="TRANSPOSON"/>
    <property type="match status" value="1"/>
</dbReference>
<sequence length="282" mass="32184">MPPDRKGKRKVAEGTSKRKSLSFAEKKELCEWKRDNPSYNQENLAKKFGISKPQEFKDQKWDRGAKYPEIESALAGEANSAPLEILEEERKILQEIIKQYDPCNVYNVDETEPSKTLSDHYISGTKKSKNRITVVLTCNADGSHKLPALVIHKWQTSRVLKGIKKDDLPVWYYWNHNAPTHLLDETIQLSNIKVYFLPPNTTAHLQPLDAGIINSFKAQYRKLLVANRVETYDLAQKSGSNITPVDILDAITFVSEAWNIVKSSILPDFEGNNPEENNSDWN</sequence>
<accession>U9U5S1</accession>
<dbReference type="GO" id="GO:0003677">
    <property type="term" value="F:DNA binding"/>
    <property type="evidence" value="ECO:0007669"/>
    <property type="project" value="TreeGrafter"/>
</dbReference>
<evidence type="ECO:0000313" key="2">
    <source>
        <dbReference type="EMBL" id="ESA15002.1"/>
    </source>
</evidence>
<organism evidence="2">
    <name type="scientific">Rhizophagus irregularis (strain DAOM 181602 / DAOM 197198 / MUCL 43194)</name>
    <name type="common">Arbuscular mycorrhizal fungus</name>
    <name type="synonym">Glomus intraradices</name>
    <dbReference type="NCBI Taxonomy" id="747089"/>
    <lineage>
        <taxon>Eukaryota</taxon>
        <taxon>Fungi</taxon>
        <taxon>Fungi incertae sedis</taxon>
        <taxon>Mucoromycota</taxon>
        <taxon>Glomeromycotina</taxon>
        <taxon>Glomeromycetes</taxon>
        <taxon>Glomerales</taxon>
        <taxon>Glomeraceae</taxon>
        <taxon>Rhizophagus</taxon>
    </lineage>
</organism>
<feature type="domain" description="DDE-1" evidence="1">
    <location>
        <begin position="179"/>
        <end position="265"/>
    </location>
</feature>
<gene>
    <name evidence="2" type="ORF">GLOINDRAFT_2658</name>
</gene>
<evidence type="ECO:0000259" key="1">
    <source>
        <dbReference type="Pfam" id="PF03184"/>
    </source>
</evidence>
<reference evidence="2" key="1">
    <citation type="submission" date="2013-07" db="EMBL/GenBank/DDBJ databases">
        <title>The genome of an arbuscular mycorrhizal fungus provides insights into the evolution of the oldest plant symbiosis.</title>
        <authorList>
            <consortium name="DOE Joint Genome Institute"/>
            <person name="Tisserant E."/>
            <person name="Malbreil M."/>
            <person name="Kuo A."/>
            <person name="Kohler A."/>
            <person name="Symeonidi A."/>
            <person name="Balestrini R."/>
            <person name="Charron P."/>
            <person name="Duensing N."/>
            <person name="Frei-dit-Frey N."/>
            <person name="Gianinazzi-Pearson V."/>
            <person name="Gilbert B."/>
            <person name="Handa Y."/>
            <person name="Hijri M."/>
            <person name="Kaul R."/>
            <person name="Kawaguchi M."/>
            <person name="Krajinski F."/>
            <person name="Lammers P."/>
            <person name="Lapierre D."/>
            <person name="Masclaux F.G."/>
            <person name="Murat C."/>
            <person name="Morin E."/>
            <person name="Ndikumana S."/>
            <person name="Pagni M."/>
            <person name="Petitpierre D."/>
            <person name="Requena N."/>
            <person name="Rosikiewicz P."/>
            <person name="Riley R."/>
            <person name="Saito K."/>
            <person name="San Clemente H."/>
            <person name="Shapiro H."/>
            <person name="van Tuinen D."/>
            <person name="Becard G."/>
            <person name="Bonfante P."/>
            <person name="Paszkowski U."/>
            <person name="Shachar-Hill Y."/>
            <person name="Young J.P."/>
            <person name="Sanders I.R."/>
            <person name="Henrissat B."/>
            <person name="Rensing S.A."/>
            <person name="Grigoriev I.V."/>
            <person name="Corradi N."/>
            <person name="Roux C."/>
            <person name="Martin F."/>
        </authorList>
    </citation>
    <scope>NUCLEOTIDE SEQUENCE</scope>
    <source>
        <strain evidence="2">DAOM 197198</strain>
    </source>
</reference>
<dbReference type="InterPro" id="IPR050863">
    <property type="entry name" value="CenT-Element_Derived"/>
</dbReference>
<protein>
    <recommendedName>
        <fullName evidence="1">DDE-1 domain-containing protein</fullName>
    </recommendedName>
</protein>
<proteinExistence type="predicted"/>
<dbReference type="Pfam" id="PF03184">
    <property type="entry name" value="DDE_1"/>
    <property type="match status" value="1"/>
</dbReference>